<dbReference type="Gene3D" id="1.10.1660.10">
    <property type="match status" value="1"/>
</dbReference>
<keyword evidence="7" id="KW-0804">Transcription</keyword>
<evidence type="ECO:0000256" key="4">
    <source>
        <dbReference type="ARBA" id="ARBA00023014"/>
    </source>
</evidence>
<dbReference type="PRINTS" id="PR00040">
    <property type="entry name" value="HTHMERR"/>
</dbReference>
<dbReference type="InterPro" id="IPR015358">
    <property type="entry name" value="Tscrpt_reg_MerR_DNA-bd"/>
</dbReference>
<dbReference type="Proteomes" id="UP000598174">
    <property type="component" value="Unassembled WGS sequence"/>
</dbReference>
<evidence type="ECO:0000256" key="5">
    <source>
        <dbReference type="ARBA" id="ARBA00023015"/>
    </source>
</evidence>
<reference evidence="10" key="1">
    <citation type="submission" date="2021-01" db="EMBL/GenBank/DDBJ databases">
        <title>Whole genome shotgun sequence of Actinoplanes ferrugineus NBRC 15555.</title>
        <authorList>
            <person name="Komaki H."/>
            <person name="Tamura T."/>
        </authorList>
    </citation>
    <scope>NUCLEOTIDE SEQUENCE</scope>
    <source>
        <strain evidence="10">NBRC 15555</strain>
    </source>
</reference>
<keyword evidence="4" id="KW-0411">Iron-sulfur</keyword>
<dbReference type="CDD" id="cd01110">
    <property type="entry name" value="HTH_SoxR"/>
    <property type="match status" value="1"/>
</dbReference>
<dbReference type="GO" id="GO:0006979">
    <property type="term" value="P:response to oxidative stress"/>
    <property type="evidence" value="ECO:0007669"/>
    <property type="project" value="InterPro"/>
</dbReference>
<dbReference type="AlphaFoldDB" id="A0A919J211"/>
<evidence type="ECO:0000256" key="1">
    <source>
        <dbReference type="ARBA" id="ARBA00022714"/>
    </source>
</evidence>
<dbReference type="EMBL" id="BOMM01000035">
    <property type="protein sequence ID" value="GIE11932.1"/>
    <property type="molecule type" value="Genomic_DNA"/>
</dbReference>
<dbReference type="SUPFAM" id="SSF46955">
    <property type="entry name" value="Putative DNA-binding domain"/>
    <property type="match status" value="1"/>
</dbReference>
<dbReference type="PANTHER" id="PTHR30204:SF0">
    <property type="entry name" value="REDOX-SENSITIVE TRANSCRIPTIONAL ACTIVATOR SOXR"/>
    <property type="match status" value="1"/>
</dbReference>
<dbReference type="PANTHER" id="PTHR30204">
    <property type="entry name" value="REDOX-CYCLING DRUG-SENSING TRANSCRIPTIONAL ACTIVATOR SOXR"/>
    <property type="match status" value="1"/>
</dbReference>
<keyword evidence="2" id="KW-0479">Metal-binding</keyword>
<evidence type="ECO:0000256" key="3">
    <source>
        <dbReference type="ARBA" id="ARBA00023004"/>
    </source>
</evidence>
<feature type="compositionally biased region" description="Basic and acidic residues" evidence="8">
    <location>
        <begin position="156"/>
        <end position="170"/>
    </location>
</feature>
<evidence type="ECO:0000256" key="8">
    <source>
        <dbReference type="SAM" id="MobiDB-lite"/>
    </source>
</evidence>
<protein>
    <submittedName>
        <fullName evidence="10">Redox-sensitive transcriptional activator SoxR</fullName>
    </submittedName>
</protein>
<gene>
    <name evidence="10" type="primary">soxR</name>
    <name evidence="10" type="ORF">Afe05nite_37720</name>
</gene>
<dbReference type="GO" id="GO:0003677">
    <property type="term" value="F:DNA binding"/>
    <property type="evidence" value="ECO:0007669"/>
    <property type="project" value="UniProtKB-KW"/>
</dbReference>
<dbReference type="GO" id="GO:0051537">
    <property type="term" value="F:2 iron, 2 sulfur cluster binding"/>
    <property type="evidence" value="ECO:0007669"/>
    <property type="project" value="UniProtKB-KW"/>
</dbReference>
<accession>A0A919J211</accession>
<evidence type="ECO:0000256" key="6">
    <source>
        <dbReference type="ARBA" id="ARBA00023125"/>
    </source>
</evidence>
<feature type="region of interest" description="Disordered" evidence="8">
    <location>
        <begin position="138"/>
        <end position="170"/>
    </location>
</feature>
<evidence type="ECO:0000256" key="7">
    <source>
        <dbReference type="ARBA" id="ARBA00023163"/>
    </source>
</evidence>
<organism evidence="10 11">
    <name type="scientific">Paractinoplanes ferrugineus</name>
    <dbReference type="NCBI Taxonomy" id="113564"/>
    <lineage>
        <taxon>Bacteria</taxon>
        <taxon>Bacillati</taxon>
        <taxon>Actinomycetota</taxon>
        <taxon>Actinomycetes</taxon>
        <taxon>Micromonosporales</taxon>
        <taxon>Micromonosporaceae</taxon>
        <taxon>Paractinoplanes</taxon>
    </lineage>
</organism>
<keyword evidence="5" id="KW-0805">Transcription regulation</keyword>
<name>A0A919J211_9ACTN</name>
<dbReference type="InterPro" id="IPR010211">
    <property type="entry name" value="Redox-sen_tscrpt-act_SoxR"/>
</dbReference>
<sequence length="170" mass="19031">METLAIGDFAARSGVAPSALRYYEREGLISSTRTTGNQRRYQRSELRRVAFIKIAQQVGVSLEEIRDALAELPEGRNPTKADWARLSARWRGKLEERIVLMERLRDQLTGCIGCGCLSLQRCNLINPADRLAARGPGAQMIVNPPDQNTDVGTVTPRRDRSDDQIGRIRP</sequence>
<dbReference type="Pfam" id="PF00376">
    <property type="entry name" value="MerR"/>
    <property type="match status" value="1"/>
</dbReference>
<dbReference type="InterPro" id="IPR000551">
    <property type="entry name" value="MerR-type_HTH_dom"/>
</dbReference>
<keyword evidence="11" id="KW-1185">Reference proteome</keyword>
<dbReference type="SMART" id="SM00422">
    <property type="entry name" value="HTH_MERR"/>
    <property type="match status" value="1"/>
</dbReference>
<dbReference type="Pfam" id="PF09278">
    <property type="entry name" value="MerR-DNA-bind"/>
    <property type="match status" value="1"/>
</dbReference>
<dbReference type="RefSeq" id="WP_239117961.1">
    <property type="nucleotide sequence ID" value="NZ_BAAABP010000038.1"/>
</dbReference>
<dbReference type="PROSITE" id="PS50937">
    <property type="entry name" value="HTH_MERR_2"/>
    <property type="match status" value="1"/>
</dbReference>
<keyword evidence="6" id="KW-0238">DNA-binding</keyword>
<dbReference type="InterPro" id="IPR047057">
    <property type="entry name" value="MerR_fam"/>
</dbReference>
<evidence type="ECO:0000259" key="9">
    <source>
        <dbReference type="PROSITE" id="PS50937"/>
    </source>
</evidence>
<dbReference type="NCBIfam" id="TIGR01950">
    <property type="entry name" value="SoxR"/>
    <property type="match status" value="1"/>
</dbReference>
<keyword evidence="1" id="KW-0001">2Fe-2S</keyword>
<dbReference type="InterPro" id="IPR009061">
    <property type="entry name" value="DNA-bd_dom_put_sf"/>
</dbReference>
<evidence type="ECO:0000256" key="2">
    <source>
        <dbReference type="ARBA" id="ARBA00022723"/>
    </source>
</evidence>
<feature type="domain" description="HTH merR-type" evidence="9">
    <location>
        <begin position="3"/>
        <end position="71"/>
    </location>
</feature>
<dbReference type="PROSITE" id="PS00552">
    <property type="entry name" value="HTH_MERR_1"/>
    <property type="match status" value="1"/>
</dbReference>
<proteinExistence type="predicted"/>
<evidence type="ECO:0000313" key="11">
    <source>
        <dbReference type="Proteomes" id="UP000598174"/>
    </source>
</evidence>
<keyword evidence="3" id="KW-0408">Iron</keyword>
<evidence type="ECO:0000313" key="10">
    <source>
        <dbReference type="EMBL" id="GIE11932.1"/>
    </source>
</evidence>
<dbReference type="GO" id="GO:0003700">
    <property type="term" value="F:DNA-binding transcription factor activity"/>
    <property type="evidence" value="ECO:0007669"/>
    <property type="project" value="InterPro"/>
</dbReference>
<comment type="caution">
    <text evidence="10">The sequence shown here is derived from an EMBL/GenBank/DDBJ whole genome shotgun (WGS) entry which is preliminary data.</text>
</comment>
<dbReference type="GO" id="GO:0046872">
    <property type="term" value="F:metal ion binding"/>
    <property type="evidence" value="ECO:0007669"/>
    <property type="project" value="UniProtKB-KW"/>
</dbReference>